<name>A0A150WTM0_BDEBC</name>
<dbReference type="Gene3D" id="3.40.190.10">
    <property type="entry name" value="Periplasmic binding protein-like II"/>
    <property type="match status" value="2"/>
</dbReference>
<dbReference type="Proteomes" id="UP000075391">
    <property type="component" value="Unassembled WGS sequence"/>
</dbReference>
<proteinExistence type="predicted"/>
<gene>
    <name evidence="1" type="ORF">AZI85_15865</name>
</gene>
<evidence type="ECO:0000313" key="2">
    <source>
        <dbReference type="Proteomes" id="UP000075391"/>
    </source>
</evidence>
<evidence type="ECO:0000313" key="1">
    <source>
        <dbReference type="EMBL" id="KYG69920.1"/>
    </source>
</evidence>
<organism evidence="1 2">
    <name type="scientific">Bdellovibrio bacteriovorus</name>
    <dbReference type="NCBI Taxonomy" id="959"/>
    <lineage>
        <taxon>Bacteria</taxon>
        <taxon>Pseudomonadati</taxon>
        <taxon>Bdellovibrionota</taxon>
        <taxon>Bdellovibrionia</taxon>
        <taxon>Bdellovibrionales</taxon>
        <taxon>Pseudobdellovibrionaceae</taxon>
        <taxon>Bdellovibrio</taxon>
    </lineage>
</organism>
<dbReference type="SUPFAM" id="SSF53850">
    <property type="entry name" value="Periplasmic binding protein-like II"/>
    <property type="match status" value="1"/>
</dbReference>
<dbReference type="EMBL" id="LUKF01000004">
    <property type="protein sequence ID" value="KYG69920.1"/>
    <property type="molecule type" value="Genomic_DNA"/>
</dbReference>
<protein>
    <submittedName>
        <fullName evidence="1">Uncharacterized protein</fullName>
    </submittedName>
</protein>
<comment type="caution">
    <text evidence="1">The sequence shown here is derived from an EMBL/GenBank/DDBJ whole genome shotgun (WGS) entry which is preliminary data.</text>
</comment>
<sequence length="247" mass="28191">MLLLSSLSFAQTSSKSDLAVKEFTFITMEIPPFMSEAMPEQGAATYAIREIFKKLGYDFKVRFVPIMRTRTVGFDPTVTGFFPSFKDDDFLRGMVLSKTVYDTPWVIVERIDKPIQWEKPEDLAKYKGGNVNGYTIRSLLKTVHNQKKLNLEAAPDDALNILKLAKKRVDYIFIDAGVFKFLSAADPRVKEVAAQLRINPKIVMMNHYGVAFKTDPASQKLMAEFNNNVSASEFNMLVEKYFREKLK</sequence>
<reference evidence="1 2" key="1">
    <citation type="submission" date="2016-03" db="EMBL/GenBank/DDBJ databases">
        <authorList>
            <person name="Ploux O."/>
        </authorList>
    </citation>
    <scope>NUCLEOTIDE SEQUENCE [LARGE SCALE GENOMIC DNA]</scope>
    <source>
        <strain evidence="1 2">BER2</strain>
    </source>
</reference>
<accession>A0A150WTM0</accession>
<dbReference type="AlphaFoldDB" id="A0A150WTM0"/>